<feature type="domain" description="Phage shock protein PspC N-terminal" evidence="2">
    <location>
        <begin position="8"/>
        <end position="63"/>
    </location>
</feature>
<dbReference type="EMBL" id="JAVRHX010000008">
    <property type="protein sequence ID" value="MDT0596519.1"/>
    <property type="molecule type" value="Genomic_DNA"/>
</dbReference>
<keyword evidence="1" id="KW-1133">Transmembrane helix</keyword>
<evidence type="ECO:0000256" key="1">
    <source>
        <dbReference type="SAM" id="Phobius"/>
    </source>
</evidence>
<reference evidence="3 4" key="1">
    <citation type="submission" date="2023-09" db="EMBL/GenBank/DDBJ databases">
        <authorList>
            <person name="Rey-Velasco X."/>
        </authorList>
    </citation>
    <scope>NUCLEOTIDE SEQUENCE [LARGE SCALE GENOMIC DNA]</scope>
    <source>
        <strain evidence="3 4">P117</strain>
    </source>
</reference>
<dbReference type="Proteomes" id="UP001253545">
    <property type="component" value="Unassembled WGS sequence"/>
</dbReference>
<keyword evidence="1" id="KW-0812">Transmembrane</keyword>
<dbReference type="InterPro" id="IPR007168">
    <property type="entry name" value="Phageshock_PspC_N"/>
</dbReference>
<organism evidence="3 4">
    <name type="scientific">Glaciecola petra</name>
    <dbReference type="NCBI Taxonomy" id="3075602"/>
    <lineage>
        <taxon>Bacteria</taxon>
        <taxon>Pseudomonadati</taxon>
        <taxon>Pseudomonadota</taxon>
        <taxon>Gammaproteobacteria</taxon>
        <taxon>Alteromonadales</taxon>
        <taxon>Alteromonadaceae</taxon>
        <taxon>Glaciecola</taxon>
    </lineage>
</organism>
<name>A0ABU2ZV46_9ALTE</name>
<feature type="transmembrane region" description="Helical" evidence="1">
    <location>
        <begin position="35"/>
        <end position="63"/>
    </location>
</feature>
<proteinExistence type="predicted"/>
<protein>
    <submittedName>
        <fullName evidence="3">PspC domain-containing protein</fullName>
    </submittedName>
</protein>
<gene>
    <name evidence="3" type="ORF">RM552_16810</name>
</gene>
<evidence type="ECO:0000313" key="4">
    <source>
        <dbReference type="Proteomes" id="UP001253545"/>
    </source>
</evidence>
<sequence length="67" mass="7584">MKTVINEKRFFRDPHKALISGVCAGMAKYFDINEWIVRGIAAVAFCFLPFAIGLAYVMAILLLRYKA</sequence>
<accession>A0ABU2ZV46</accession>
<evidence type="ECO:0000313" key="3">
    <source>
        <dbReference type="EMBL" id="MDT0596519.1"/>
    </source>
</evidence>
<evidence type="ECO:0000259" key="2">
    <source>
        <dbReference type="Pfam" id="PF04024"/>
    </source>
</evidence>
<keyword evidence="1" id="KW-0472">Membrane</keyword>
<dbReference type="Pfam" id="PF04024">
    <property type="entry name" value="PspC"/>
    <property type="match status" value="1"/>
</dbReference>
<dbReference type="RefSeq" id="WP_311370046.1">
    <property type="nucleotide sequence ID" value="NZ_JAVRHX010000008.1"/>
</dbReference>
<keyword evidence="4" id="KW-1185">Reference proteome</keyword>
<comment type="caution">
    <text evidence="3">The sequence shown here is derived from an EMBL/GenBank/DDBJ whole genome shotgun (WGS) entry which is preliminary data.</text>
</comment>